<feature type="domain" description="Cytokine receptor-like factor 2-like D1" evidence="9">
    <location>
        <begin position="54"/>
        <end position="100"/>
    </location>
</feature>
<keyword evidence="6" id="KW-0675">Receptor</keyword>
<evidence type="ECO:0000256" key="4">
    <source>
        <dbReference type="ARBA" id="ARBA00022989"/>
    </source>
</evidence>
<proteinExistence type="predicted"/>
<dbReference type="PANTHER" id="PTHR23037">
    <property type="entry name" value="CYTOKINE RECEPTOR"/>
    <property type="match status" value="1"/>
</dbReference>
<evidence type="ECO:0000313" key="11">
    <source>
        <dbReference type="Proteomes" id="UP000694546"/>
    </source>
</evidence>
<name>A0A8C5CT02_GADMO</name>
<feature type="region of interest" description="Disordered" evidence="7">
    <location>
        <begin position="331"/>
        <end position="356"/>
    </location>
</feature>
<dbReference type="Pfam" id="PF21604">
    <property type="entry name" value="CRLF2_D1"/>
    <property type="match status" value="1"/>
</dbReference>
<gene>
    <name evidence="10" type="primary">LOC115543851</name>
</gene>
<keyword evidence="3" id="KW-0732">Signal</keyword>
<keyword evidence="11" id="KW-1185">Reference proteome</keyword>
<feature type="transmembrane region" description="Helical" evidence="8">
    <location>
        <begin position="250"/>
        <end position="268"/>
    </location>
</feature>
<evidence type="ECO:0000313" key="10">
    <source>
        <dbReference type="Ensembl" id="ENSGMOP00000064326.1"/>
    </source>
</evidence>
<evidence type="ECO:0000256" key="6">
    <source>
        <dbReference type="ARBA" id="ARBA00023170"/>
    </source>
</evidence>
<dbReference type="GO" id="GO:0009897">
    <property type="term" value="C:external side of plasma membrane"/>
    <property type="evidence" value="ECO:0007669"/>
    <property type="project" value="TreeGrafter"/>
</dbReference>
<sequence length="356" mass="41024">MFEYIALLLWIVHLYTKDFITSLFMELLSSNRNNTTSPCFPSFPLVSDVKCLVVNVEYVQCMWNGSATPGVNYTFYSRFENGFKECDNYVLENTTIVGCVHTYEELITKRFSKFTTKLKLGNRSFEQFHKLKTKVKLNAPVNLTAMNSSDLNLWYYWNYTCNTNCIESEVRHRINGKEWKTILREKNEYCINLPSNSYLYELQVRGRIPDKCGESEIWSDWSPPVFWGSMRESYGTVTNKPRFYSPVQKTILYVVGPIVFFILVIILVRNERIRVILIPVLPDPGKNLAKILAEDNVEEWLPISKGIKEGFKMNYIERVCSVGDYSRNPQSTSESSADLNSFDHSSGSCASSVATN</sequence>
<keyword evidence="5 8" id="KW-0472">Membrane</keyword>
<dbReference type="Gene3D" id="2.60.40.10">
    <property type="entry name" value="Immunoglobulins"/>
    <property type="match status" value="2"/>
</dbReference>
<dbReference type="GeneTree" id="ENSGT00940000164309"/>
<dbReference type="Ensembl" id="ENSGMOT00000044593.1">
    <property type="protein sequence ID" value="ENSGMOP00000064326.1"/>
    <property type="gene ID" value="ENSGMOG00000035140.1"/>
</dbReference>
<dbReference type="InterPro" id="IPR048651">
    <property type="entry name" value="CRLF2-like_D1"/>
</dbReference>
<evidence type="ECO:0000256" key="1">
    <source>
        <dbReference type="ARBA" id="ARBA00004167"/>
    </source>
</evidence>
<dbReference type="OMA" id="HDIEDWF"/>
<evidence type="ECO:0000256" key="8">
    <source>
        <dbReference type="SAM" id="Phobius"/>
    </source>
</evidence>
<dbReference type="InterPro" id="IPR036116">
    <property type="entry name" value="FN3_sf"/>
</dbReference>
<evidence type="ECO:0000259" key="9">
    <source>
        <dbReference type="Pfam" id="PF21604"/>
    </source>
</evidence>
<keyword evidence="2 8" id="KW-0812">Transmembrane</keyword>
<evidence type="ECO:0000256" key="3">
    <source>
        <dbReference type="ARBA" id="ARBA00022729"/>
    </source>
</evidence>
<evidence type="ECO:0000256" key="2">
    <source>
        <dbReference type="ARBA" id="ARBA00022692"/>
    </source>
</evidence>
<dbReference type="SUPFAM" id="SSF49265">
    <property type="entry name" value="Fibronectin type III"/>
    <property type="match status" value="2"/>
</dbReference>
<reference evidence="10" key="2">
    <citation type="submission" date="2025-09" db="UniProtKB">
        <authorList>
            <consortium name="Ensembl"/>
        </authorList>
    </citation>
    <scope>IDENTIFICATION</scope>
</reference>
<dbReference type="Proteomes" id="UP000694546">
    <property type="component" value="Chromosome 5"/>
</dbReference>
<dbReference type="PANTHER" id="PTHR23037:SF47">
    <property type="entry name" value="INTERLEUKIN 2 RECEPTOR SUBUNIT GAMMA"/>
    <property type="match status" value="1"/>
</dbReference>
<dbReference type="AlphaFoldDB" id="A0A8C5CT02"/>
<organism evidence="10 11">
    <name type="scientific">Gadus morhua</name>
    <name type="common">Atlantic cod</name>
    <dbReference type="NCBI Taxonomy" id="8049"/>
    <lineage>
        <taxon>Eukaryota</taxon>
        <taxon>Metazoa</taxon>
        <taxon>Chordata</taxon>
        <taxon>Craniata</taxon>
        <taxon>Vertebrata</taxon>
        <taxon>Euteleostomi</taxon>
        <taxon>Actinopterygii</taxon>
        <taxon>Neopterygii</taxon>
        <taxon>Teleostei</taxon>
        <taxon>Neoteleostei</taxon>
        <taxon>Acanthomorphata</taxon>
        <taxon>Zeiogadaria</taxon>
        <taxon>Gadariae</taxon>
        <taxon>Gadiformes</taxon>
        <taxon>Gadoidei</taxon>
        <taxon>Gadidae</taxon>
        <taxon>Gadus</taxon>
    </lineage>
</organism>
<comment type="subcellular location">
    <subcellularLocation>
        <location evidence="1">Membrane</location>
        <topology evidence="1">Single-pass membrane protein</topology>
    </subcellularLocation>
</comment>
<keyword evidence="4 8" id="KW-1133">Transmembrane helix</keyword>
<evidence type="ECO:0000256" key="5">
    <source>
        <dbReference type="ARBA" id="ARBA00023136"/>
    </source>
</evidence>
<evidence type="ECO:0000256" key="7">
    <source>
        <dbReference type="SAM" id="MobiDB-lite"/>
    </source>
</evidence>
<dbReference type="InterPro" id="IPR013783">
    <property type="entry name" value="Ig-like_fold"/>
</dbReference>
<dbReference type="GO" id="GO:0004896">
    <property type="term" value="F:cytokine receptor activity"/>
    <property type="evidence" value="ECO:0007669"/>
    <property type="project" value="TreeGrafter"/>
</dbReference>
<protein>
    <submittedName>
        <fullName evidence="10">Cytokine receptor common subunit gamma-like</fullName>
    </submittedName>
</protein>
<reference evidence="10" key="1">
    <citation type="submission" date="2025-08" db="UniProtKB">
        <authorList>
            <consortium name="Ensembl"/>
        </authorList>
    </citation>
    <scope>IDENTIFICATION</scope>
</reference>
<accession>A0A8C5CT02</accession>